<feature type="non-terminal residue" evidence="1">
    <location>
        <position position="1"/>
    </location>
</feature>
<keyword evidence="2" id="KW-1185">Reference proteome</keyword>
<reference evidence="1" key="2">
    <citation type="journal article" date="2022" name="New Phytol.">
        <title>Evolutionary transition to the ectomycorrhizal habit in the genomes of a hyperdiverse lineage of mushroom-forming fungi.</title>
        <authorList>
            <person name="Looney B."/>
            <person name="Miyauchi S."/>
            <person name="Morin E."/>
            <person name="Drula E."/>
            <person name="Courty P.E."/>
            <person name="Kohler A."/>
            <person name="Kuo A."/>
            <person name="LaButti K."/>
            <person name="Pangilinan J."/>
            <person name="Lipzen A."/>
            <person name="Riley R."/>
            <person name="Andreopoulos W."/>
            <person name="He G."/>
            <person name="Johnson J."/>
            <person name="Nolan M."/>
            <person name="Tritt A."/>
            <person name="Barry K.W."/>
            <person name="Grigoriev I.V."/>
            <person name="Nagy L.G."/>
            <person name="Hibbett D."/>
            <person name="Henrissat B."/>
            <person name="Matheny P.B."/>
            <person name="Labbe J."/>
            <person name="Martin F.M."/>
        </authorList>
    </citation>
    <scope>NUCLEOTIDE SEQUENCE</scope>
    <source>
        <strain evidence="1">EC-137</strain>
    </source>
</reference>
<comment type="caution">
    <text evidence="1">The sequence shown here is derived from an EMBL/GenBank/DDBJ whole genome shotgun (WGS) entry which is preliminary data.</text>
</comment>
<dbReference type="Proteomes" id="UP000814128">
    <property type="component" value="Unassembled WGS sequence"/>
</dbReference>
<evidence type="ECO:0000313" key="1">
    <source>
        <dbReference type="EMBL" id="KAI0035336.1"/>
    </source>
</evidence>
<organism evidence="1 2">
    <name type="scientific">Vararia minispora EC-137</name>
    <dbReference type="NCBI Taxonomy" id="1314806"/>
    <lineage>
        <taxon>Eukaryota</taxon>
        <taxon>Fungi</taxon>
        <taxon>Dikarya</taxon>
        <taxon>Basidiomycota</taxon>
        <taxon>Agaricomycotina</taxon>
        <taxon>Agaricomycetes</taxon>
        <taxon>Russulales</taxon>
        <taxon>Lachnocladiaceae</taxon>
        <taxon>Vararia</taxon>
    </lineage>
</organism>
<protein>
    <submittedName>
        <fullName evidence="1">DHHC palmitoyltransferase-domain-containing protein</fullName>
    </submittedName>
</protein>
<gene>
    <name evidence="1" type="ORF">K488DRAFT_43454</name>
</gene>
<name>A0ACB8QTZ7_9AGAM</name>
<reference evidence="1" key="1">
    <citation type="submission" date="2021-02" db="EMBL/GenBank/DDBJ databases">
        <authorList>
            <consortium name="DOE Joint Genome Institute"/>
            <person name="Ahrendt S."/>
            <person name="Looney B.P."/>
            <person name="Miyauchi S."/>
            <person name="Morin E."/>
            <person name="Drula E."/>
            <person name="Courty P.E."/>
            <person name="Chicoki N."/>
            <person name="Fauchery L."/>
            <person name="Kohler A."/>
            <person name="Kuo A."/>
            <person name="Labutti K."/>
            <person name="Pangilinan J."/>
            <person name="Lipzen A."/>
            <person name="Riley R."/>
            <person name="Andreopoulos W."/>
            <person name="He G."/>
            <person name="Johnson J."/>
            <person name="Barry K.W."/>
            <person name="Grigoriev I.V."/>
            <person name="Nagy L."/>
            <person name="Hibbett D."/>
            <person name="Henrissat B."/>
            <person name="Matheny P.B."/>
            <person name="Labbe J."/>
            <person name="Martin F."/>
        </authorList>
    </citation>
    <scope>NUCLEOTIDE SEQUENCE</scope>
    <source>
        <strain evidence="1">EC-137</strain>
    </source>
</reference>
<sequence length="345" mass="37841">GWYVSVLEIGVGWMWRRQRRYTAAAVYAAMVSVLILLIARTHLYLCTGQATHSVPNYPQPAIVGIDVPYESLNDGSLATCTKGKCNGRWKPPTTHHCSTCGVCRVGFDHHCPWLGNCVSTERMKTFLLLLYLTPATVPLVIFPIRHELLEHVHAALAASRADPHLCQMWWDKWYSWVFFGGPPGRWIVGTILGFRSLDRSTPSDAMWAWLDGSLIARPHLGVSLLAAASSLLGGFALTMAIVTTCGVLQGQTALDTIRVLTMGHSTGRFITLPSRGTLPNGASSAVDILPSGTASVGVAGKYTFAVLSGERLYDLGWRKNWARIWRSPWFPPTTSHAGCVYHLAP</sequence>
<proteinExistence type="predicted"/>
<evidence type="ECO:0000313" key="2">
    <source>
        <dbReference type="Proteomes" id="UP000814128"/>
    </source>
</evidence>
<dbReference type="EMBL" id="MU273486">
    <property type="protein sequence ID" value="KAI0035336.1"/>
    <property type="molecule type" value="Genomic_DNA"/>
</dbReference>
<accession>A0ACB8QTZ7</accession>